<comment type="caution">
    <text evidence="1">The sequence shown here is derived from an EMBL/GenBank/DDBJ whole genome shotgun (WGS) entry which is preliminary data.</text>
</comment>
<name>A0A9N9K6J9_9GLOM</name>
<proteinExistence type="predicted"/>
<evidence type="ECO:0000313" key="1">
    <source>
        <dbReference type="EMBL" id="CAG8812543.1"/>
    </source>
</evidence>
<dbReference type="AlphaFoldDB" id="A0A9N9K6J9"/>
<sequence length="156" mass="17602">MSKAKKSGHPLSEFVKIYPKKPNSFNHLYRCIYCIAILGEEYSDNQKFTNTAKCVKSYLKQSTNAESLFKKSNSILTKNTIVSNKIKLLDQFIASFHASENLELQAVFTFLNPNIKLSTCQNLARTILNNAASCVQDELIEKATKEDVIITLLMDS</sequence>
<protein>
    <submittedName>
        <fullName evidence="1">21924_t:CDS:1</fullName>
    </submittedName>
</protein>
<keyword evidence="2" id="KW-1185">Reference proteome</keyword>
<dbReference type="OrthoDB" id="2448727at2759"/>
<organism evidence="1 2">
    <name type="scientific">Dentiscutata erythropus</name>
    <dbReference type="NCBI Taxonomy" id="1348616"/>
    <lineage>
        <taxon>Eukaryota</taxon>
        <taxon>Fungi</taxon>
        <taxon>Fungi incertae sedis</taxon>
        <taxon>Mucoromycota</taxon>
        <taxon>Glomeromycotina</taxon>
        <taxon>Glomeromycetes</taxon>
        <taxon>Diversisporales</taxon>
        <taxon>Gigasporaceae</taxon>
        <taxon>Dentiscutata</taxon>
    </lineage>
</organism>
<evidence type="ECO:0000313" key="2">
    <source>
        <dbReference type="Proteomes" id="UP000789405"/>
    </source>
</evidence>
<reference evidence="1" key="1">
    <citation type="submission" date="2021-06" db="EMBL/GenBank/DDBJ databases">
        <authorList>
            <person name="Kallberg Y."/>
            <person name="Tangrot J."/>
            <person name="Rosling A."/>
        </authorList>
    </citation>
    <scope>NUCLEOTIDE SEQUENCE</scope>
    <source>
        <strain evidence="1">MA453B</strain>
    </source>
</reference>
<dbReference type="EMBL" id="CAJVPY010048935">
    <property type="protein sequence ID" value="CAG8812543.1"/>
    <property type="molecule type" value="Genomic_DNA"/>
</dbReference>
<accession>A0A9N9K6J9</accession>
<dbReference type="Proteomes" id="UP000789405">
    <property type="component" value="Unassembled WGS sequence"/>
</dbReference>
<gene>
    <name evidence="1" type="ORF">DERYTH_LOCUS25646</name>
</gene>